<keyword evidence="1" id="KW-1133">Transmembrane helix</keyword>
<feature type="transmembrane region" description="Helical" evidence="1">
    <location>
        <begin position="175"/>
        <end position="193"/>
    </location>
</feature>
<dbReference type="EMBL" id="JACAQD010000012">
    <property type="protein sequence ID" value="NWC33101.1"/>
    <property type="molecule type" value="Genomic_DNA"/>
</dbReference>
<dbReference type="Proteomes" id="UP000520592">
    <property type="component" value="Unassembled WGS sequence"/>
</dbReference>
<feature type="transmembrane region" description="Helical" evidence="1">
    <location>
        <begin position="143"/>
        <end position="168"/>
    </location>
</feature>
<evidence type="ECO:0000313" key="2">
    <source>
        <dbReference type="EMBL" id="NWC33101.1"/>
    </source>
</evidence>
<evidence type="ECO:0008006" key="4">
    <source>
        <dbReference type="Google" id="ProtNLM"/>
    </source>
</evidence>
<proteinExistence type="predicted"/>
<organism evidence="2 3">
    <name type="scientific">Pseudomonas gingeri</name>
    <dbReference type="NCBI Taxonomy" id="117681"/>
    <lineage>
        <taxon>Bacteria</taxon>
        <taxon>Pseudomonadati</taxon>
        <taxon>Pseudomonadota</taxon>
        <taxon>Gammaproteobacteria</taxon>
        <taxon>Pseudomonadales</taxon>
        <taxon>Pseudomonadaceae</taxon>
        <taxon>Pseudomonas</taxon>
    </lineage>
</organism>
<protein>
    <recommendedName>
        <fullName evidence="4">Phage tail tape measure protein</fullName>
    </recommendedName>
</protein>
<feature type="transmembrane region" description="Helical" evidence="1">
    <location>
        <begin position="114"/>
        <end position="137"/>
    </location>
</feature>
<name>A0A7Y7YAZ3_9PSED</name>
<keyword evidence="1" id="KW-0812">Transmembrane</keyword>
<comment type="caution">
    <text evidence="2">The sequence shown here is derived from an EMBL/GenBank/DDBJ whole genome shotgun (WGS) entry which is preliminary data.</text>
</comment>
<dbReference type="AlphaFoldDB" id="A0A7Y7YAZ3"/>
<evidence type="ECO:0000256" key="1">
    <source>
        <dbReference type="SAM" id="Phobius"/>
    </source>
</evidence>
<evidence type="ECO:0000313" key="3">
    <source>
        <dbReference type="Proteomes" id="UP000520592"/>
    </source>
</evidence>
<reference evidence="2 3" key="1">
    <citation type="submission" date="2020-04" db="EMBL/GenBank/DDBJ databases">
        <title>Molecular characterization of pseudomonads from Agaricus bisporus reveal novel blotch 2 pathogens in Western Europe.</title>
        <authorList>
            <person name="Taparia T."/>
            <person name="Krijger M."/>
            <person name="Haynes E."/>
            <person name="Elpinstone J.G."/>
            <person name="Noble R."/>
            <person name="Van Der Wolf J."/>
        </authorList>
    </citation>
    <scope>NUCLEOTIDE SEQUENCE [LARGE SCALE GENOMIC DNA]</scope>
    <source>
        <strain evidence="2 3">IPO3737</strain>
    </source>
</reference>
<accession>A0A7Y7YAZ3</accession>
<sequence>MNLTGGGLLTPFTSGLKAAIKEQDRLAKTANVSKAPALPKAAILPKAPIAPKVPAVAKAPAVPKLSAVPKVPAVPKVAVPKVPQAANNGLGETSQHLEALGKALDKISLKIGQALLPAFDSIVTALIPLATSFGQFVADNPALVQALAVGAVAFTVITAAAIGLATVIGVLTSPIGLIAAAIAVAAVIIMLAWKPLTGFFNWAMRLITVAVIATADAFKALPAAIAAVWGKVTATWDRAISEAGKFLGELKTRFVSGWNELKNTLTSWSPLDDLKKLWDEAKAYVLGIGSSISDGFRQSWNSLKEMFNWSPMDALRALGTGVTTVLGDLGSQLGELAAPFGNFMRTLFDGDPLEALRTRLGAIPEFFSSLLEKLKPLIQPIKDLISSVVDGVSGFFGGGDKPVVKPALAGVGSAQDSALLSGGLARNSNLLIQQTAANNRTQLEGGLTVSFTNAPAGLRVDQPQTNQPGLSLTPRVGYRSLSFGGAYGEQLA</sequence>
<keyword evidence="1" id="KW-0472">Membrane</keyword>
<gene>
    <name evidence="2" type="ORF">HX876_11920</name>
</gene>